<feature type="non-terminal residue" evidence="1">
    <location>
        <position position="86"/>
    </location>
</feature>
<dbReference type="SUPFAM" id="SSF48452">
    <property type="entry name" value="TPR-like"/>
    <property type="match status" value="1"/>
</dbReference>
<proteinExistence type="predicted"/>
<feature type="non-terminal residue" evidence="1">
    <location>
        <position position="1"/>
    </location>
</feature>
<dbReference type="InterPro" id="IPR011990">
    <property type="entry name" value="TPR-like_helical_dom_sf"/>
</dbReference>
<comment type="caution">
    <text evidence="1">The sequence shown here is derived from an EMBL/GenBank/DDBJ whole genome shotgun (WGS) entry which is preliminary data.</text>
</comment>
<organism evidence="1">
    <name type="scientific">marine sediment metagenome</name>
    <dbReference type="NCBI Taxonomy" id="412755"/>
    <lineage>
        <taxon>unclassified sequences</taxon>
        <taxon>metagenomes</taxon>
        <taxon>ecological metagenomes</taxon>
    </lineage>
</organism>
<accession>X0Y480</accession>
<reference evidence="1" key="1">
    <citation type="journal article" date="2014" name="Front. Microbiol.">
        <title>High frequency of phylogenetically diverse reductive dehalogenase-homologous genes in deep subseafloor sedimentary metagenomes.</title>
        <authorList>
            <person name="Kawai M."/>
            <person name="Futagami T."/>
            <person name="Toyoda A."/>
            <person name="Takaki Y."/>
            <person name="Nishi S."/>
            <person name="Hori S."/>
            <person name="Arai W."/>
            <person name="Tsubouchi T."/>
            <person name="Morono Y."/>
            <person name="Uchiyama I."/>
            <person name="Ito T."/>
            <person name="Fujiyama A."/>
            <person name="Inagaki F."/>
            <person name="Takami H."/>
        </authorList>
    </citation>
    <scope>NUCLEOTIDE SEQUENCE</scope>
    <source>
        <strain evidence="1">Expedition CK06-06</strain>
    </source>
</reference>
<evidence type="ECO:0008006" key="2">
    <source>
        <dbReference type="Google" id="ProtNLM"/>
    </source>
</evidence>
<dbReference type="AlphaFoldDB" id="X0Y480"/>
<evidence type="ECO:0000313" key="1">
    <source>
        <dbReference type="EMBL" id="GAG50555.1"/>
    </source>
</evidence>
<name>X0Y480_9ZZZZ</name>
<dbReference type="EMBL" id="BARS01058712">
    <property type="protein sequence ID" value="GAG50555.1"/>
    <property type="molecule type" value="Genomic_DNA"/>
</dbReference>
<protein>
    <recommendedName>
        <fullName evidence="2">Bacterial transcriptional activator domain-containing protein</fullName>
    </recommendedName>
</protein>
<sequence>LDRLEGRSGSPLRTPLEFAKRARAFYAARANREALASYDRALERALPQGTRRDLQRERAFTLFRLRRYTEAAAAFAELGDEADARF</sequence>
<gene>
    <name evidence="1" type="ORF">S01H1_85465</name>
</gene>